<gene>
    <name evidence="3" type="ORF">MYCIT1_LOCUS14873</name>
</gene>
<dbReference type="Pfam" id="PF03659">
    <property type="entry name" value="Glyco_hydro_71"/>
    <property type="match status" value="1"/>
</dbReference>
<keyword evidence="4" id="KW-1185">Reference proteome</keyword>
<organism evidence="3 4">
    <name type="scientific">Mycena citricolor</name>
    <dbReference type="NCBI Taxonomy" id="2018698"/>
    <lineage>
        <taxon>Eukaryota</taxon>
        <taxon>Fungi</taxon>
        <taxon>Dikarya</taxon>
        <taxon>Basidiomycota</taxon>
        <taxon>Agaricomycotina</taxon>
        <taxon>Agaricomycetes</taxon>
        <taxon>Agaricomycetidae</taxon>
        <taxon>Agaricales</taxon>
        <taxon>Marasmiineae</taxon>
        <taxon>Mycenaceae</taxon>
        <taxon>Mycena</taxon>
    </lineage>
</organism>
<dbReference type="EMBL" id="CAVNYO010000167">
    <property type="protein sequence ID" value="CAK5270449.1"/>
    <property type="molecule type" value="Genomic_DNA"/>
</dbReference>
<evidence type="ECO:0000313" key="4">
    <source>
        <dbReference type="Proteomes" id="UP001295794"/>
    </source>
</evidence>
<accession>A0AAD2H5S8</accession>
<evidence type="ECO:0000313" key="3">
    <source>
        <dbReference type="EMBL" id="CAK5270449.1"/>
    </source>
</evidence>
<dbReference type="CDD" id="cd11577">
    <property type="entry name" value="GH71"/>
    <property type="match status" value="1"/>
</dbReference>
<reference evidence="3" key="1">
    <citation type="submission" date="2023-11" db="EMBL/GenBank/DDBJ databases">
        <authorList>
            <person name="De Vega J J."/>
            <person name="De Vega J J."/>
        </authorList>
    </citation>
    <scope>NUCLEOTIDE SEQUENCE</scope>
</reference>
<dbReference type="Gene3D" id="3.20.20.80">
    <property type="entry name" value="Glycosidases"/>
    <property type="match status" value="1"/>
</dbReference>
<protein>
    <recommendedName>
        <fullName evidence="5">Glycoside hydrolase family 71 protein</fullName>
    </recommendedName>
</protein>
<feature type="region of interest" description="Disordered" evidence="1">
    <location>
        <begin position="909"/>
        <end position="984"/>
    </location>
</feature>
<dbReference type="InterPro" id="IPR005197">
    <property type="entry name" value="Glyco_hydro_71"/>
</dbReference>
<keyword evidence="2" id="KW-0732">Signal</keyword>
<feature type="chain" id="PRO_5042001349" description="Glycoside hydrolase family 71 protein" evidence="2">
    <location>
        <begin position="23"/>
        <end position="1490"/>
    </location>
</feature>
<evidence type="ECO:0008006" key="5">
    <source>
        <dbReference type="Google" id="ProtNLM"/>
    </source>
</evidence>
<name>A0AAD2H5S8_9AGAR</name>
<feature type="signal peptide" evidence="2">
    <location>
        <begin position="1"/>
        <end position="22"/>
    </location>
</feature>
<sequence>MRGLIARFVAALLLSPLRGVDAYAVFAHFMITNTASWGVADWVSDMQTAQAASIDAFALNMAVGDSANGQLGNAFAAAQTTGFQLFISFDYAGNGPWSQQSVIDTLTPWIGNAHYFKKGSSPVVSTFLGTAQHGDWNYIKSVTGCYFIPVWSSVSAKEAWGYGQANGLFSWAAWPTGPASMNTFPDASYLLFMNDNIDNRPNGTNYMMPVSPWFYTNLPGYNKNWLWNGDTLWFDRWDQVFYTRPDFVEIITWNDYGESHYIGPLHSSSFTAFSIGNAPYNYADGMPHDGWRAFLPYLIATYKTGKATITQELLTAWFRLTPGTACADGGTTGNTASQLQLEYPPAQILQDKIYFAALLAAEVAPSVTVGGSAVSAQWDNRPFGGVGIFRGSAAYGGSLGSVVVTVGGMTVSGQSITKVCQGGITNWNAWVGGATGPSTSVAPSWSIYDTNASCVAGSSVGNYIGLCSFACQYGYCPYGSCVCDEMGLQSKRPPPTTTAGYPAAGLDSTYQGLCSFDCTYGFVKSGAWVLYAAEDVTSYCPMPAACDTVSHPLATATISPFNPNTCVSGHFISDPNMQGLCSFACGYGMCPMHICQCDVTGPQPVLPPFTPSATGTPAPGVTDDGLCSFACGYGYCPSGACGNAGVPPTATSATGLFTVIEWDPNPSPPPGAVSETFVQLPGVDTSVAVSLIPETTVTSTRVVTIAAYTTIATVYTNLPNGFGLVTTTAVIPASTTTLSILQTEGVTGTSLALVTKTPTTVAVAVPTATSTVTVEGVAIVLGPGGQPVEEPVPQDISQPGAIVPTFSWNISPSPNATVIIYTAPLTSPVTWASTVTIPPKSTSPPAVVTGPPGDRGRPGCGGGLGVWSVLFGGIIRGCPPADVGIRGGITPAVVPPFGWTGPWTDPFVLPTPGPGANNGQGNTETQTTSTSTTTSTTMNACPIQTAYSLSDDPENADWSGEGTDPDTRRRRSLGEEPPARTAEKKIADTWANSSDVVKRVGREAGVPICDIVYNSPNPVNLVVGPYLHVPLAAGGGTSVTLVNTPGQTKPLNPLVSSNRKSPLPRLFPIQLIQSGILARYVTGQGSVGPPSMTYCQFFTFLAGPGANQAANCASIGNDIINGPAVGGAIGAQLLAAIDNVANMVWVDKPMNQGMWAKSNVVNRNTLTLDNPPQLDNMLKFISFTEAQSLQLMRDTEFFLRNIAALGDYFAATAPIFAATAAQFQQILSKATPSVVFDPTASLPLIFYNWLSNLLSAYPNGCTFRAINTWNYYRSELARLNTISVLTCADSDSIDDIAQASNQPAPNCLPLYRLNQYTPSTFNFQNLLPPAPNLPRCNVPGTLGSVGYVDSGGNAISSLPGAVTERIMGSGDTQLQYYAVGSGQSVVDTHYQAFSMAGASCAGVYNIHEAAPGQGAVADAFIVLNCGTSTGKQQVNFNFVVAGLTGQLACAAQPSPGGTNILCSATAAQALSCAAASPFGAQSVQMRWFPQ</sequence>
<evidence type="ECO:0000256" key="1">
    <source>
        <dbReference type="SAM" id="MobiDB-lite"/>
    </source>
</evidence>
<proteinExistence type="predicted"/>
<feature type="compositionally biased region" description="Basic and acidic residues" evidence="1">
    <location>
        <begin position="972"/>
        <end position="984"/>
    </location>
</feature>
<dbReference type="Proteomes" id="UP001295794">
    <property type="component" value="Unassembled WGS sequence"/>
</dbReference>
<dbReference type="GO" id="GO:0051118">
    <property type="term" value="F:glucan endo-1,3-alpha-glucosidase activity"/>
    <property type="evidence" value="ECO:0007669"/>
    <property type="project" value="InterPro"/>
</dbReference>
<evidence type="ECO:0000256" key="2">
    <source>
        <dbReference type="SAM" id="SignalP"/>
    </source>
</evidence>
<feature type="compositionally biased region" description="Low complexity" evidence="1">
    <location>
        <begin position="923"/>
        <end position="937"/>
    </location>
</feature>
<comment type="caution">
    <text evidence="3">The sequence shown here is derived from an EMBL/GenBank/DDBJ whole genome shotgun (WGS) entry which is preliminary data.</text>
</comment>